<gene>
    <name evidence="3" type="ORF">C5U62_06635</name>
</gene>
<keyword evidence="2 3" id="KW-0808">Transferase</keyword>
<dbReference type="EMBL" id="PYJM01000002">
    <property type="protein sequence ID" value="PUA45170.1"/>
    <property type="molecule type" value="Genomic_DNA"/>
</dbReference>
<evidence type="ECO:0000256" key="2">
    <source>
        <dbReference type="ARBA" id="ARBA00022679"/>
    </source>
</evidence>
<comment type="caution">
    <text evidence="3">The sequence shown here is derived from an EMBL/GenBank/DDBJ whole genome shotgun (WGS) entry which is preliminary data.</text>
</comment>
<name>A0A2T6GLY9_9PSED</name>
<reference evidence="3 4" key="1">
    <citation type="submission" date="2018-03" db="EMBL/GenBank/DDBJ databases">
        <title>Draft genome sequence of the plant growth promoting rhizobacterium Pseudomonas protegens strain BNJ-SS-45 isolated from wheat (Triticum aestivum) rhizosphere.</title>
        <authorList>
            <person name="Bajpai A."/>
            <person name="Shende K."/>
            <person name="Meena N."/>
            <person name="Upadhyayula S.R."/>
            <person name="Suravajhala P."/>
            <person name="Medicherla K.M."/>
            <person name="Johri B.N."/>
        </authorList>
    </citation>
    <scope>NUCLEOTIDE SEQUENCE [LARGE SCALE GENOMIC DNA]</scope>
    <source>
        <strain evidence="3 4">BNJ-SS-45</strain>
    </source>
</reference>
<dbReference type="CDD" id="cd06533">
    <property type="entry name" value="Glyco_transf_WecG_TagA"/>
    <property type="match status" value="1"/>
</dbReference>
<dbReference type="Proteomes" id="UP000244178">
    <property type="component" value="Unassembled WGS sequence"/>
</dbReference>
<dbReference type="InterPro" id="IPR004629">
    <property type="entry name" value="WecG_TagA_CpsF"/>
</dbReference>
<keyword evidence="1" id="KW-0328">Glycosyltransferase</keyword>
<dbReference type="GO" id="GO:0016758">
    <property type="term" value="F:hexosyltransferase activity"/>
    <property type="evidence" value="ECO:0007669"/>
    <property type="project" value="TreeGrafter"/>
</dbReference>
<dbReference type="NCBIfam" id="TIGR00696">
    <property type="entry name" value="wecG_tagA_cpsF"/>
    <property type="match status" value="1"/>
</dbReference>
<proteinExistence type="predicted"/>
<evidence type="ECO:0000256" key="1">
    <source>
        <dbReference type="ARBA" id="ARBA00022676"/>
    </source>
</evidence>
<accession>A0A2T6GLY9</accession>
<dbReference type="RefSeq" id="WP_082729171.1">
    <property type="nucleotide sequence ID" value="NZ_PYJM01000002.1"/>
</dbReference>
<dbReference type="Pfam" id="PF03808">
    <property type="entry name" value="Glyco_tran_WecG"/>
    <property type="match status" value="1"/>
</dbReference>
<dbReference type="AlphaFoldDB" id="A0A2T6GLY9"/>
<evidence type="ECO:0000313" key="3">
    <source>
        <dbReference type="EMBL" id="PUA45170.1"/>
    </source>
</evidence>
<protein>
    <submittedName>
        <fullName evidence="3">UDP-N-acetyl-D-mannosamine transferase</fullName>
    </submittedName>
</protein>
<evidence type="ECO:0000313" key="4">
    <source>
        <dbReference type="Proteomes" id="UP000244178"/>
    </source>
</evidence>
<dbReference type="PANTHER" id="PTHR34136">
    <property type="match status" value="1"/>
</dbReference>
<organism evidence="3 4">
    <name type="scientific">Pseudomonas protegens</name>
    <dbReference type="NCBI Taxonomy" id="380021"/>
    <lineage>
        <taxon>Bacteria</taxon>
        <taxon>Pseudomonadati</taxon>
        <taxon>Pseudomonadota</taxon>
        <taxon>Gammaproteobacteria</taxon>
        <taxon>Pseudomonadales</taxon>
        <taxon>Pseudomonadaceae</taxon>
        <taxon>Pseudomonas</taxon>
    </lineage>
</organism>
<sequence length="260" mass="28740">MNSTPDSRRIEFLGCPLDLLSPQEMIEQARHALTDGCRLRLEGLNVAKLVDARATPFLMQALHEAERVHIDGAGISLGLKALGIKTPPRCAGIDLMGLLCEMAAATGASVYLLGARQEVVELTAERLQARYPGLRIAGLRNGYFTAGEEAKVIQDVRASGADILFVGISSPKKELLLHTHWPNLGVRVGMGVGGSFDVLSGQLPRAPRWVQRIAMEWLFRLLLEPRRLLWRYVRSNSLYLLLLVVTRIRLATRAKVRAQC</sequence>
<dbReference type="PANTHER" id="PTHR34136:SF1">
    <property type="entry name" value="UDP-N-ACETYL-D-MANNOSAMINURONIC ACID TRANSFERASE"/>
    <property type="match status" value="1"/>
</dbReference>